<dbReference type="OrthoDB" id="2656966at2"/>
<dbReference type="AlphaFoldDB" id="A0A1G9GRJ5"/>
<evidence type="ECO:0000313" key="3">
    <source>
        <dbReference type="EMBL" id="SDL03309.1"/>
    </source>
</evidence>
<dbReference type="PROSITE" id="PS51257">
    <property type="entry name" value="PROKAR_LIPOPROTEIN"/>
    <property type="match status" value="1"/>
</dbReference>
<keyword evidence="1" id="KW-0732">Signal</keyword>
<keyword evidence="4" id="KW-1185">Reference proteome</keyword>
<reference evidence="3 5" key="2">
    <citation type="submission" date="2016-10" db="EMBL/GenBank/DDBJ databases">
        <authorList>
            <person name="de Groot N.N."/>
        </authorList>
    </citation>
    <scope>NUCLEOTIDE SEQUENCE [LARGE SCALE GENOMIC DNA]</scope>
    <source>
        <strain evidence="3 5">CGMCC 1.10239</strain>
    </source>
</reference>
<sequence length="120" mass="12691">MKKKVVIGLLTVAACFSIGSTSFASSASTTSPISTPATTSVSANQEVTPLAGGYREETIHMKSGYGRYLAGYNFQLIFNDGAIEFYEDGFVIAVKYGAAVVNADDGNGNTISYTILVDRQ</sequence>
<dbReference type="Proteomes" id="UP000070252">
    <property type="component" value="Unassembled WGS sequence"/>
</dbReference>
<evidence type="ECO:0000313" key="5">
    <source>
        <dbReference type="Proteomes" id="UP000182783"/>
    </source>
</evidence>
<gene>
    <name evidence="2" type="ORF">AML91_16675</name>
    <name evidence="3" type="ORF">SAMN05216191_101536</name>
</gene>
<organism evidence="3 5">
    <name type="scientific">Paenibacillus jilunlii</name>
    <dbReference type="NCBI Taxonomy" id="682956"/>
    <lineage>
        <taxon>Bacteria</taxon>
        <taxon>Bacillati</taxon>
        <taxon>Bacillota</taxon>
        <taxon>Bacilli</taxon>
        <taxon>Bacillales</taxon>
        <taxon>Paenibacillaceae</taxon>
        <taxon>Paenibacillus</taxon>
    </lineage>
</organism>
<name>A0A1G9GRJ5_9BACL</name>
<evidence type="ECO:0000313" key="2">
    <source>
        <dbReference type="EMBL" id="KWX73888.1"/>
    </source>
</evidence>
<protein>
    <submittedName>
        <fullName evidence="3">Uncharacterized protein</fullName>
    </submittedName>
</protein>
<dbReference type="EMBL" id="FNGM01000001">
    <property type="protein sequence ID" value="SDL03309.1"/>
    <property type="molecule type" value="Genomic_DNA"/>
</dbReference>
<accession>A0A1G9GRJ5</accession>
<proteinExistence type="predicted"/>
<reference evidence="2 4" key="1">
    <citation type="submission" date="2015-08" db="EMBL/GenBank/DDBJ databases">
        <title>Genome of Paenibacillus jilunlii.</title>
        <authorList>
            <person name="Sant'Anna F.H."/>
            <person name="Ambrosini A."/>
            <person name="Souza R."/>
            <person name="Bach E."/>
            <person name="Fernandes G."/>
            <person name="Balsanelli E."/>
            <person name="Baura V.A."/>
            <person name="Pedrosa F.O."/>
            <person name="Souza E.M."/>
            <person name="Passaglia L."/>
        </authorList>
    </citation>
    <scope>NUCLEOTIDE SEQUENCE [LARGE SCALE GENOMIC DNA]</scope>
    <source>
        <strain evidence="2 4">DSM 23019</strain>
    </source>
</reference>
<dbReference type="RefSeq" id="WP_062524017.1">
    <property type="nucleotide sequence ID" value="NZ_CP048429.1"/>
</dbReference>
<dbReference type="EMBL" id="LIPY01000116">
    <property type="protein sequence ID" value="KWX73888.1"/>
    <property type="molecule type" value="Genomic_DNA"/>
</dbReference>
<dbReference type="Proteomes" id="UP000182783">
    <property type="component" value="Unassembled WGS sequence"/>
</dbReference>
<evidence type="ECO:0000313" key="4">
    <source>
        <dbReference type="Proteomes" id="UP000070252"/>
    </source>
</evidence>
<feature type="signal peptide" evidence="1">
    <location>
        <begin position="1"/>
        <end position="24"/>
    </location>
</feature>
<feature type="chain" id="PRO_5009843085" evidence="1">
    <location>
        <begin position="25"/>
        <end position="120"/>
    </location>
</feature>
<evidence type="ECO:0000256" key="1">
    <source>
        <dbReference type="SAM" id="SignalP"/>
    </source>
</evidence>